<name>A0A1H0BXP9_9ACTN</name>
<dbReference type="STRING" id="310781.SAMN05216259_104344"/>
<keyword evidence="11" id="KW-1185">Reference proteome</keyword>
<evidence type="ECO:0000313" key="10">
    <source>
        <dbReference type="EMBL" id="SDN50367.1"/>
    </source>
</evidence>
<keyword evidence="7 9" id="KW-0472">Membrane</keyword>
<evidence type="ECO:0000256" key="4">
    <source>
        <dbReference type="ARBA" id="ARBA00022519"/>
    </source>
</evidence>
<dbReference type="CDD" id="cd06579">
    <property type="entry name" value="TM_PBP1_transp_AraH_like"/>
    <property type="match status" value="1"/>
</dbReference>
<keyword evidence="2" id="KW-0813">Transport</keyword>
<dbReference type="EMBL" id="FNIE01000004">
    <property type="protein sequence ID" value="SDN50367.1"/>
    <property type="molecule type" value="Genomic_DNA"/>
</dbReference>
<proteinExistence type="predicted"/>
<evidence type="ECO:0000256" key="5">
    <source>
        <dbReference type="ARBA" id="ARBA00022692"/>
    </source>
</evidence>
<protein>
    <recommendedName>
        <fullName evidence="8">Autoinducer 2 import system permease protein LsrD</fullName>
    </recommendedName>
</protein>
<comment type="subcellular location">
    <subcellularLocation>
        <location evidence="1">Cell membrane</location>
        <topology evidence="1">Multi-pass membrane protein</topology>
    </subcellularLocation>
</comment>
<feature type="transmembrane region" description="Helical" evidence="9">
    <location>
        <begin position="287"/>
        <end position="304"/>
    </location>
</feature>
<evidence type="ECO:0000256" key="3">
    <source>
        <dbReference type="ARBA" id="ARBA00022475"/>
    </source>
</evidence>
<evidence type="ECO:0000256" key="7">
    <source>
        <dbReference type="ARBA" id="ARBA00023136"/>
    </source>
</evidence>
<evidence type="ECO:0000256" key="2">
    <source>
        <dbReference type="ARBA" id="ARBA00022448"/>
    </source>
</evidence>
<keyword evidence="6 9" id="KW-1133">Transmembrane helix</keyword>
<accession>A0A1H0BXP9</accession>
<dbReference type="GO" id="GO:0022857">
    <property type="term" value="F:transmembrane transporter activity"/>
    <property type="evidence" value="ECO:0007669"/>
    <property type="project" value="InterPro"/>
</dbReference>
<dbReference type="GO" id="GO:0005886">
    <property type="term" value="C:plasma membrane"/>
    <property type="evidence" value="ECO:0007669"/>
    <property type="project" value="UniProtKB-SubCell"/>
</dbReference>
<evidence type="ECO:0000256" key="9">
    <source>
        <dbReference type="SAM" id="Phobius"/>
    </source>
</evidence>
<dbReference type="AlphaFoldDB" id="A0A1H0BXP9"/>
<feature type="transmembrane region" description="Helical" evidence="9">
    <location>
        <begin position="316"/>
        <end position="335"/>
    </location>
</feature>
<feature type="transmembrane region" description="Helical" evidence="9">
    <location>
        <begin position="141"/>
        <end position="164"/>
    </location>
</feature>
<dbReference type="PANTHER" id="PTHR32196">
    <property type="entry name" value="ABC TRANSPORTER PERMEASE PROTEIN YPHD-RELATED-RELATED"/>
    <property type="match status" value="1"/>
</dbReference>
<evidence type="ECO:0000313" key="11">
    <source>
        <dbReference type="Proteomes" id="UP000199341"/>
    </source>
</evidence>
<keyword evidence="4" id="KW-0997">Cell inner membrane</keyword>
<feature type="transmembrane region" description="Helical" evidence="9">
    <location>
        <begin position="60"/>
        <end position="81"/>
    </location>
</feature>
<dbReference type="InterPro" id="IPR001851">
    <property type="entry name" value="ABC_transp_permease"/>
</dbReference>
<evidence type="ECO:0000256" key="8">
    <source>
        <dbReference type="ARBA" id="ARBA00039381"/>
    </source>
</evidence>
<feature type="transmembrane region" description="Helical" evidence="9">
    <location>
        <begin position="184"/>
        <end position="202"/>
    </location>
</feature>
<dbReference type="Pfam" id="PF02653">
    <property type="entry name" value="BPD_transp_2"/>
    <property type="match status" value="1"/>
</dbReference>
<organism evidence="10 11">
    <name type="scientific">Actinacidiphila guanduensis</name>
    <dbReference type="NCBI Taxonomy" id="310781"/>
    <lineage>
        <taxon>Bacteria</taxon>
        <taxon>Bacillati</taxon>
        <taxon>Actinomycetota</taxon>
        <taxon>Actinomycetes</taxon>
        <taxon>Kitasatosporales</taxon>
        <taxon>Streptomycetaceae</taxon>
        <taxon>Actinacidiphila</taxon>
    </lineage>
</organism>
<dbReference type="Proteomes" id="UP000199341">
    <property type="component" value="Unassembled WGS sequence"/>
</dbReference>
<feature type="transmembrane region" description="Helical" evidence="9">
    <location>
        <begin position="231"/>
        <end position="252"/>
    </location>
</feature>
<evidence type="ECO:0000256" key="6">
    <source>
        <dbReference type="ARBA" id="ARBA00022989"/>
    </source>
</evidence>
<reference evidence="10 11" key="1">
    <citation type="submission" date="2016-10" db="EMBL/GenBank/DDBJ databases">
        <authorList>
            <person name="de Groot N.N."/>
        </authorList>
    </citation>
    <scope>NUCLEOTIDE SEQUENCE [LARGE SCALE GENOMIC DNA]</scope>
    <source>
        <strain evidence="10 11">CGMCC 4.2022</strain>
    </source>
</reference>
<feature type="transmembrane region" description="Helical" evidence="9">
    <location>
        <begin position="35"/>
        <end position="54"/>
    </location>
</feature>
<keyword evidence="5 9" id="KW-0812">Transmembrane</keyword>
<evidence type="ECO:0000256" key="1">
    <source>
        <dbReference type="ARBA" id="ARBA00004651"/>
    </source>
</evidence>
<dbReference type="RefSeq" id="WP_245771328.1">
    <property type="nucleotide sequence ID" value="NZ_FNIE01000004.1"/>
</dbReference>
<sequence length="346" mass="35604">MTPDLTTKPAARTVLRGGEGGGQPLRRALLRWESALVLVLVAVIVFGSVHSSTFLDGTNFFYIGLNMGEIAIMALPLTLIVMTGEMDLSVASMLGLSGAVMGSLFHDGWSVWAAMAAALVVGAAGGALNGLLVAKMGLPSIAVTIGTLTLFRGLAEVVLAPRTVTGFPISLTKIGVVPVQGTQIAWSALIFLVLAVVFGVVLHATPLGRSITAIGLQPEAARFSGIRVDRITFGLYVVSGVFCAFAGILFTLKNSSVSYDAGTGLELNVVAIVLLGGVSVFGGRGTVAGVVLAVAIVGCLQQALTQMGVKPEVQNIVTGGLLLISVVVPNGGAAVRRMRDRLRRAG</sequence>
<feature type="transmembrane region" description="Helical" evidence="9">
    <location>
        <begin position="264"/>
        <end position="282"/>
    </location>
</feature>
<gene>
    <name evidence="10" type="ORF">SAMN05216259_104344</name>
</gene>
<feature type="transmembrane region" description="Helical" evidence="9">
    <location>
        <begin position="111"/>
        <end position="134"/>
    </location>
</feature>
<keyword evidence="3" id="KW-1003">Cell membrane</keyword>
<dbReference type="PANTHER" id="PTHR32196:SF71">
    <property type="entry name" value="AUTOINDUCER 2 IMPORT SYSTEM PERMEASE PROTEIN LSRD"/>
    <property type="match status" value="1"/>
</dbReference>